<evidence type="ECO:0000313" key="16">
    <source>
        <dbReference type="EMBL" id="KRN51286.1"/>
    </source>
</evidence>
<dbReference type="InterPro" id="IPR011257">
    <property type="entry name" value="DNA_glycosylase"/>
</dbReference>
<evidence type="ECO:0000256" key="10">
    <source>
        <dbReference type="ARBA" id="ARBA00023004"/>
    </source>
</evidence>
<organism evidence="16 17">
    <name type="scientific">Kandleria vitulina DSM 20405</name>
    <dbReference type="NCBI Taxonomy" id="1410657"/>
    <lineage>
        <taxon>Bacteria</taxon>
        <taxon>Bacillati</taxon>
        <taxon>Bacillota</taxon>
        <taxon>Erysipelotrichia</taxon>
        <taxon>Erysipelotrichales</taxon>
        <taxon>Coprobacillaceae</taxon>
        <taxon>Kandleria</taxon>
    </lineage>
</organism>
<dbReference type="GO" id="GO:0051539">
    <property type="term" value="F:4 iron, 4 sulfur cluster binding"/>
    <property type="evidence" value="ECO:0007669"/>
    <property type="project" value="UniProtKB-UniRule"/>
</dbReference>
<keyword evidence="6" id="KW-0004">4Fe-4S</keyword>
<dbReference type="AlphaFoldDB" id="A0A0R2HHT2"/>
<keyword evidence="11" id="KW-0411">Iron-sulfur</keyword>
<evidence type="ECO:0000259" key="15">
    <source>
        <dbReference type="SMART" id="SM00478"/>
    </source>
</evidence>
<dbReference type="Pfam" id="PF00730">
    <property type="entry name" value="HhH-GPD"/>
    <property type="match status" value="1"/>
</dbReference>
<evidence type="ECO:0000256" key="14">
    <source>
        <dbReference type="RuleBase" id="RU365096"/>
    </source>
</evidence>
<dbReference type="InterPro" id="IPR003651">
    <property type="entry name" value="Endonuclease3_FeS-loop_motif"/>
</dbReference>
<keyword evidence="12" id="KW-0234">DNA repair</keyword>
<evidence type="ECO:0000256" key="3">
    <source>
        <dbReference type="ARBA" id="ARBA00008343"/>
    </source>
</evidence>
<dbReference type="GO" id="GO:0032357">
    <property type="term" value="F:oxidized purine DNA binding"/>
    <property type="evidence" value="ECO:0007669"/>
    <property type="project" value="TreeGrafter"/>
</dbReference>
<sequence length="338" mass="39575">MINMIQDKLIKWYKENKRDLPFRNTDDPYKIWISEIMLQQTTVAAVIPYYERFINRFPTISSLSKADLEEVYKLWEGLGYYRRAKHIHETSKILMEKYDGIFPNEYEDILSLKGIGPYTASAISSFAFHKSYSAIDGNALRVLSRVFEIKENIALNKTVKMITELSNKLIVDHDSSSYNQGLMDLANMICKVKNPQCTNCPLSDDCLSYKHHSEKLLPISIKKVNHKELSLITGIITYEDQYLLIKNDDGLLENMYGLVQYEVESPYSFISKFEEDYHERLEAVSFIKDYRHVFTHRTWKMHVYHFVSSKPLDHMYTKEELLTLPIPTAHKKIITSII</sequence>
<dbReference type="Gene3D" id="1.10.1670.10">
    <property type="entry name" value="Helix-hairpin-Helix base-excision DNA repair enzymes (C-terminal)"/>
    <property type="match status" value="1"/>
</dbReference>
<name>A0A0R2HHT2_9FIRM</name>
<dbReference type="CDD" id="cd00056">
    <property type="entry name" value="ENDO3c"/>
    <property type="match status" value="1"/>
</dbReference>
<dbReference type="InterPro" id="IPR003265">
    <property type="entry name" value="HhH-GPD_domain"/>
</dbReference>
<keyword evidence="17" id="KW-1185">Reference proteome</keyword>
<dbReference type="NCBIfam" id="TIGR01084">
    <property type="entry name" value="mutY"/>
    <property type="match status" value="1"/>
</dbReference>
<keyword evidence="13 14" id="KW-0326">Glycosidase</keyword>
<evidence type="ECO:0000256" key="1">
    <source>
        <dbReference type="ARBA" id="ARBA00000843"/>
    </source>
</evidence>
<dbReference type="Pfam" id="PF00633">
    <property type="entry name" value="HHH"/>
    <property type="match status" value="1"/>
</dbReference>
<evidence type="ECO:0000256" key="2">
    <source>
        <dbReference type="ARBA" id="ARBA00002933"/>
    </source>
</evidence>
<evidence type="ECO:0000256" key="5">
    <source>
        <dbReference type="ARBA" id="ARBA00022023"/>
    </source>
</evidence>
<comment type="caution">
    <text evidence="16">The sequence shown here is derived from an EMBL/GenBank/DDBJ whole genome shotgun (WGS) entry which is preliminary data.</text>
</comment>
<dbReference type="SMART" id="SM00478">
    <property type="entry name" value="ENDO3c"/>
    <property type="match status" value="1"/>
</dbReference>
<dbReference type="PANTHER" id="PTHR42944">
    <property type="entry name" value="ADENINE DNA GLYCOSYLASE"/>
    <property type="match status" value="1"/>
</dbReference>
<dbReference type="InterPro" id="IPR015797">
    <property type="entry name" value="NUDIX_hydrolase-like_dom_sf"/>
</dbReference>
<dbReference type="SUPFAM" id="SSF55811">
    <property type="entry name" value="Nudix"/>
    <property type="match status" value="1"/>
</dbReference>
<keyword evidence="10 14" id="KW-0408">Iron</keyword>
<evidence type="ECO:0000256" key="8">
    <source>
        <dbReference type="ARBA" id="ARBA00022763"/>
    </source>
</evidence>
<comment type="function">
    <text evidence="2">Adenine glycosylase active on G-A mispairs. MutY also corrects error-prone DNA synthesis past GO lesions which are due to the oxidatively damaged form of guanine: 7,8-dihydro-8-oxoguanine (8-oxo-dGTP).</text>
</comment>
<dbReference type="GO" id="GO:0035485">
    <property type="term" value="F:adenine/guanine mispair binding"/>
    <property type="evidence" value="ECO:0007669"/>
    <property type="project" value="TreeGrafter"/>
</dbReference>
<dbReference type="InterPro" id="IPR000445">
    <property type="entry name" value="HhH_motif"/>
</dbReference>
<comment type="cofactor">
    <cofactor evidence="14">
        <name>[4Fe-4S] cluster</name>
        <dbReference type="ChEBI" id="CHEBI:49883"/>
    </cofactor>
    <text evidence="14">Binds 1 [4Fe-4S] cluster.</text>
</comment>
<dbReference type="PANTHER" id="PTHR42944:SF1">
    <property type="entry name" value="ADENINE DNA GLYCOSYLASE"/>
    <property type="match status" value="1"/>
</dbReference>
<dbReference type="SMART" id="SM00525">
    <property type="entry name" value="FES"/>
    <property type="match status" value="1"/>
</dbReference>
<protein>
    <recommendedName>
        <fullName evidence="5 14">Adenine DNA glycosylase</fullName>
        <ecNumber evidence="4 14">3.2.2.31</ecNumber>
    </recommendedName>
</protein>
<proteinExistence type="inferred from homology"/>
<evidence type="ECO:0000256" key="4">
    <source>
        <dbReference type="ARBA" id="ARBA00012045"/>
    </source>
</evidence>
<feature type="domain" description="HhH-GPD" evidence="15">
    <location>
        <begin position="37"/>
        <end position="188"/>
    </location>
</feature>
<dbReference type="CDD" id="cd03431">
    <property type="entry name" value="NUDIX_DNA_Glycosylase_C-MutY"/>
    <property type="match status" value="1"/>
</dbReference>
<evidence type="ECO:0000256" key="7">
    <source>
        <dbReference type="ARBA" id="ARBA00022723"/>
    </source>
</evidence>
<dbReference type="Gene3D" id="1.10.340.30">
    <property type="entry name" value="Hypothetical protein, domain 2"/>
    <property type="match status" value="1"/>
</dbReference>
<dbReference type="GO" id="GO:0046872">
    <property type="term" value="F:metal ion binding"/>
    <property type="evidence" value="ECO:0007669"/>
    <property type="project" value="UniProtKB-UniRule"/>
</dbReference>
<dbReference type="FunFam" id="1.10.340.30:FF:000002">
    <property type="entry name" value="Adenine DNA glycosylase"/>
    <property type="match status" value="1"/>
</dbReference>
<evidence type="ECO:0000256" key="6">
    <source>
        <dbReference type="ARBA" id="ARBA00022485"/>
    </source>
</evidence>
<dbReference type="GO" id="GO:0034039">
    <property type="term" value="F:8-oxo-7,8-dihydroguanine DNA N-glycosylase activity"/>
    <property type="evidence" value="ECO:0007669"/>
    <property type="project" value="TreeGrafter"/>
</dbReference>
<dbReference type="PATRIC" id="fig|1410657.5.peg.788"/>
<dbReference type="GO" id="GO:0006284">
    <property type="term" value="P:base-excision repair"/>
    <property type="evidence" value="ECO:0007669"/>
    <property type="project" value="UniProtKB-UniRule"/>
</dbReference>
<evidence type="ECO:0000256" key="9">
    <source>
        <dbReference type="ARBA" id="ARBA00022801"/>
    </source>
</evidence>
<evidence type="ECO:0000256" key="13">
    <source>
        <dbReference type="ARBA" id="ARBA00023295"/>
    </source>
</evidence>
<dbReference type="GO" id="GO:0006298">
    <property type="term" value="P:mismatch repair"/>
    <property type="evidence" value="ECO:0007669"/>
    <property type="project" value="TreeGrafter"/>
</dbReference>
<reference evidence="16 17" key="1">
    <citation type="journal article" date="2015" name="Genome Announc.">
        <title>Expanding the biotechnology potential of lactobacilli through comparative genomics of 213 strains and associated genera.</title>
        <authorList>
            <person name="Sun Z."/>
            <person name="Harris H.M."/>
            <person name="McCann A."/>
            <person name="Guo C."/>
            <person name="Argimon S."/>
            <person name="Zhang W."/>
            <person name="Yang X."/>
            <person name="Jeffery I.B."/>
            <person name="Cooney J.C."/>
            <person name="Kagawa T.F."/>
            <person name="Liu W."/>
            <person name="Song Y."/>
            <person name="Salvetti E."/>
            <person name="Wrobel A."/>
            <person name="Rasinkangas P."/>
            <person name="Parkhill J."/>
            <person name="Rea M.C."/>
            <person name="O'Sullivan O."/>
            <person name="Ritari J."/>
            <person name="Douillard F.P."/>
            <person name="Paul Ross R."/>
            <person name="Yang R."/>
            <person name="Briner A.E."/>
            <person name="Felis G.E."/>
            <person name="de Vos W.M."/>
            <person name="Barrangou R."/>
            <person name="Klaenhammer T.R."/>
            <person name="Caufield P.W."/>
            <person name="Cui Y."/>
            <person name="Zhang H."/>
            <person name="O'Toole P.W."/>
        </authorList>
    </citation>
    <scope>NUCLEOTIDE SEQUENCE [LARGE SCALE GENOMIC DNA]</scope>
    <source>
        <strain evidence="16 17">DSM 20405</strain>
    </source>
</reference>
<dbReference type="Gene3D" id="3.90.79.10">
    <property type="entry name" value="Nucleoside Triphosphate Pyrophosphohydrolase"/>
    <property type="match status" value="1"/>
</dbReference>
<keyword evidence="8 14" id="KW-0227">DNA damage</keyword>
<dbReference type="InterPro" id="IPR029119">
    <property type="entry name" value="MutY_C"/>
</dbReference>
<dbReference type="InterPro" id="IPR005760">
    <property type="entry name" value="A/G_AdeGlyc_MutY"/>
</dbReference>
<dbReference type="InterPro" id="IPR023170">
    <property type="entry name" value="HhH_base_excis_C"/>
</dbReference>
<dbReference type="EMBL" id="JQBL01000002">
    <property type="protein sequence ID" value="KRN51286.1"/>
    <property type="molecule type" value="Genomic_DNA"/>
</dbReference>
<accession>A0A0R2HHT2</accession>
<comment type="similarity">
    <text evidence="3 14">Belongs to the Nth/MutY family.</text>
</comment>
<dbReference type="EC" id="3.2.2.31" evidence="4 14"/>
<dbReference type="Pfam" id="PF14815">
    <property type="entry name" value="NUDIX_4"/>
    <property type="match status" value="1"/>
</dbReference>
<dbReference type="InterPro" id="IPR044298">
    <property type="entry name" value="MIG/MutY"/>
</dbReference>
<dbReference type="SUPFAM" id="SSF48150">
    <property type="entry name" value="DNA-glycosylase"/>
    <property type="match status" value="1"/>
</dbReference>
<dbReference type="GO" id="GO:0000701">
    <property type="term" value="F:purine-specific mismatch base pair DNA N-glycosylase activity"/>
    <property type="evidence" value="ECO:0007669"/>
    <property type="project" value="UniProtKB-EC"/>
</dbReference>
<evidence type="ECO:0000256" key="12">
    <source>
        <dbReference type="ARBA" id="ARBA00023204"/>
    </source>
</evidence>
<comment type="catalytic activity">
    <reaction evidence="1 14">
        <text>Hydrolyzes free adenine bases from 7,8-dihydro-8-oxoguanine:adenine mismatched double-stranded DNA, leaving an apurinic site.</text>
        <dbReference type="EC" id="3.2.2.31"/>
    </reaction>
</comment>
<keyword evidence="9" id="KW-0378">Hydrolase</keyword>
<evidence type="ECO:0000256" key="11">
    <source>
        <dbReference type="ARBA" id="ARBA00023014"/>
    </source>
</evidence>
<dbReference type="Proteomes" id="UP000051841">
    <property type="component" value="Unassembled WGS sequence"/>
</dbReference>
<keyword evidence="7" id="KW-0479">Metal-binding</keyword>
<evidence type="ECO:0000313" key="17">
    <source>
        <dbReference type="Proteomes" id="UP000051841"/>
    </source>
</evidence>
<gene>
    <name evidence="16" type="ORF">IV49_GL000754</name>
</gene>